<dbReference type="AlphaFoldDB" id="A0A1C0YIW4"/>
<dbReference type="RefSeq" id="WP_066543909.1">
    <property type="nucleotide sequence ID" value="NZ_MASJ01000005.1"/>
</dbReference>
<evidence type="ECO:0000259" key="2">
    <source>
        <dbReference type="Pfam" id="PF00149"/>
    </source>
</evidence>
<keyword evidence="4" id="KW-1185">Reference proteome</keyword>
<feature type="domain" description="Calcineurin-like phosphoesterase" evidence="2">
    <location>
        <begin position="137"/>
        <end position="298"/>
    </location>
</feature>
<feature type="transmembrane region" description="Helical" evidence="1">
    <location>
        <begin position="69"/>
        <end position="91"/>
    </location>
</feature>
<dbReference type="PANTHER" id="PTHR31302:SF0">
    <property type="entry name" value="TRANSMEMBRANE PROTEIN WITH METALLOPHOSPHOESTERASE DOMAIN"/>
    <property type="match status" value="1"/>
</dbReference>
<feature type="transmembrane region" description="Helical" evidence="1">
    <location>
        <begin position="98"/>
        <end position="119"/>
    </location>
</feature>
<sequence length="356" mass="40490">MTIIIGMLAVILYGGLTYYIGRNLLAVLQAFGLKKGKKLYWAFLFLWSFSPVFGMLHETLQPFKILGNYWMFFFEYGFFASVIGQLVYVVTKKRFLKWIGGTAIGTIMLLFIVGTYMAYMPTVRETTIELDKEIEPLRVVVASDFHLGVLSNHDHLRNFVQLTNEANADIVFLVGDLVDDDPRWFVEEGMAETLAQLEATHGVYAVLGNHEYYGGKIDELVAEMERANVHMLVDETVKIADAFYITGQEDITNTERATLESLKPQDTLPWFVLNHTPNDLETPAQLGVDVHMSGHTHKGQLWPNEYITNAIFEVDYGHEQKEDMHVLVSSGYGFWGPPMRIGSQSELWIVDINTKQ</sequence>
<keyword evidence="1" id="KW-0472">Membrane</keyword>
<proteinExistence type="predicted"/>
<feature type="transmembrane region" description="Helical" evidence="1">
    <location>
        <begin position="6"/>
        <end position="27"/>
    </location>
</feature>
<organism evidence="3 4">
    <name type="scientific">Caryophanon tenue</name>
    <dbReference type="NCBI Taxonomy" id="33978"/>
    <lineage>
        <taxon>Bacteria</taxon>
        <taxon>Bacillati</taxon>
        <taxon>Bacillota</taxon>
        <taxon>Bacilli</taxon>
        <taxon>Bacillales</taxon>
        <taxon>Caryophanaceae</taxon>
        <taxon>Caryophanon</taxon>
    </lineage>
</organism>
<dbReference type="InterPro" id="IPR004843">
    <property type="entry name" value="Calcineurin-like_PHP"/>
</dbReference>
<evidence type="ECO:0000256" key="1">
    <source>
        <dbReference type="SAM" id="Phobius"/>
    </source>
</evidence>
<protein>
    <submittedName>
        <fullName evidence="3">Phosphoesterase</fullName>
    </submittedName>
</protein>
<name>A0A1C0YIW4_9BACL</name>
<evidence type="ECO:0000313" key="3">
    <source>
        <dbReference type="EMBL" id="OCS87107.1"/>
    </source>
</evidence>
<dbReference type="PANTHER" id="PTHR31302">
    <property type="entry name" value="TRANSMEMBRANE PROTEIN WITH METALLOPHOSPHOESTERASE DOMAIN-RELATED"/>
    <property type="match status" value="1"/>
</dbReference>
<dbReference type="InterPro" id="IPR051158">
    <property type="entry name" value="Metallophosphoesterase_sf"/>
</dbReference>
<gene>
    <name evidence="3" type="ORF">A6M13_11570</name>
</gene>
<dbReference type="STRING" id="33978.A6M13_11570"/>
<keyword evidence="1" id="KW-0812">Transmembrane</keyword>
<accession>A0A1C0YIW4</accession>
<dbReference type="Gene3D" id="3.60.21.10">
    <property type="match status" value="1"/>
</dbReference>
<evidence type="ECO:0000313" key="4">
    <source>
        <dbReference type="Proteomes" id="UP000093199"/>
    </source>
</evidence>
<dbReference type="CDD" id="cd07385">
    <property type="entry name" value="MPP_YkuE_C"/>
    <property type="match status" value="1"/>
</dbReference>
<reference evidence="3 4" key="1">
    <citation type="submission" date="2016-07" db="EMBL/GenBank/DDBJ databases">
        <title>Caryophanon tenue genome sequencing.</title>
        <authorList>
            <person name="Verma A."/>
            <person name="Pal Y."/>
            <person name="Krishnamurthi S."/>
        </authorList>
    </citation>
    <scope>NUCLEOTIDE SEQUENCE [LARGE SCALE GENOMIC DNA]</scope>
    <source>
        <strain evidence="3 4">DSM 14152</strain>
    </source>
</reference>
<dbReference type="Pfam" id="PF00149">
    <property type="entry name" value="Metallophos"/>
    <property type="match status" value="1"/>
</dbReference>
<dbReference type="EMBL" id="MASJ01000005">
    <property type="protein sequence ID" value="OCS87107.1"/>
    <property type="molecule type" value="Genomic_DNA"/>
</dbReference>
<dbReference type="GO" id="GO:0016787">
    <property type="term" value="F:hydrolase activity"/>
    <property type="evidence" value="ECO:0007669"/>
    <property type="project" value="InterPro"/>
</dbReference>
<keyword evidence="1" id="KW-1133">Transmembrane helix</keyword>
<dbReference type="InterPro" id="IPR029052">
    <property type="entry name" value="Metallo-depent_PP-like"/>
</dbReference>
<comment type="caution">
    <text evidence="3">The sequence shown here is derived from an EMBL/GenBank/DDBJ whole genome shotgun (WGS) entry which is preliminary data.</text>
</comment>
<feature type="transmembrane region" description="Helical" evidence="1">
    <location>
        <begin position="39"/>
        <end position="57"/>
    </location>
</feature>
<dbReference type="SUPFAM" id="SSF56300">
    <property type="entry name" value="Metallo-dependent phosphatases"/>
    <property type="match status" value="1"/>
</dbReference>
<dbReference type="OrthoDB" id="9780884at2"/>
<dbReference type="Proteomes" id="UP000093199">
    <property type="component" value="Unassembled WGS sequence"/>
</dbReference>